<gene>
    <name evidence="3" type="ORF">C5B42_01700</name>
</gene>
<dbReference type="EMBL" id="PSRQ01000022">
    <property type="protein sequence ID" value="PWU23857.1"/>
    <property type="molecule type" value="Genomic_DNA"/>
</dbReference>
<organism evidence="3 4">
    <name type="scientific">Candidatus Cerribacteria bacterium 'Amazon FNV 2010 28 9'</name>
    <dbReference type="NCBI Taxonomy" id="2081795"/>
    <lineage>
        <taxon>Bacteria</taxon>
        <taxon>Candidatus Cerribacteria</taxon>
    </lineage>
</organism>
<evidence type="ECO:0000313" key="3">
    <source>
        <dbReference type="EMBL" id="PWU23857.1"/>
    </source>
</evidence>
<feature type="region of interest" description="Disordered" evidence="1">
    <location>
        <begin position="27"/>
        <end position="53"/>
    </location>
</feature>
<feature type="chain" id="PRO_5016241798" description="DUF5666 domain-containing protein" evidence="2">
    <location>
        <begin position="28"/>
        <end position="260"/>
    </location>
</feature>
<reference evidence="3 4" key="1">
    <citation type="submission" date="2018-02" db="EMBL/GenBank/DDBJ databases">
        <title>Genomic Reconstructions from Amazon Rainforest and Pasture Soil Reveal Novel Insights into the Physiology of Candidate Phyla in Tropical Sites.</title>
        <authorList>
            <person name="Kroeger M.E."/>
            <person name="Delmont T."/>
            <person name="Eren A.M."/>
            <person name="Guo J."/>
            <person name="Meyer K.M."/>
            <person name="Khan K."/>
            <person name="Rodrigues J.L.M."/>
            <person name="Bohannan B.J.M."/>
            <person name="Tringe S."/>
            <person name="Borges C.D."/>
            <person name="Tiedje J."/>
            <person name="Tsai S.M."/>
            <person name="Nusslein K."/>
        </authorList>
    </citation>
    <scope>NUCLEOTIDE SEQUENCE [LARGE SCALE GENOMIC DNA]</scope>
    <source>
        <strain evidence="3">Amazon FNV 2010 28 9</strain>
    </source>
</reference>
<evidence type="ECO:0000256" key="2">
    <source>
        <dbReference type="SAM" id="SignalP"/>
    </source>
</evidence>
<evidence type="ECO:0000313" key="4">
    <source>
        <dbReference type="Proteomes" id="UP000246104"/>
    </source>
</evidence>
<name>A0A317JQX9_9BACT</name>
<evidence type="ECO:0008006" key="5">
    <source>
        <dbReference type="Google" id="ProtNLM"/>
    </source>
</evidence>
<feature type="compositionally biased region" description="Pro residues" evidence="1">
    <location>
        <begin position="31"/>
        <end position="45"/>
    </location>
</feature>
<evidence type="ECO:0000256" key="1">
    <source>
        <dbReference type="SAM" id="MobiDB-lite"/>
    </source>
</evidence>
<dbReference type="AlphaFoldDB" id="A0A317JQX9"/>
<sequence>MKHPLVITLAILLMCTLTIGSVSRVNAATPTPKPSPTPTASPTPTPVSNSTIQESIKDRVDKLKQADPQVQGMMTQMQQQTFGFIGTLQKIVGSTLQIETVKHELRAVELDAGATLLKGSKSIGRSDIELNSPVLVMGLRQPNDVNDGTRLIIADDTIFPDTRTSIYGTFVSTTTKLLTIMTRMNGQVSSQDIHISSKTTYLNSLGNTIKKTDIKPQDPLIIVLPDETASSAALRVYSLAAHAIPTPSPINLSSPSPVGQ</sequence>
<dbReference type="Proteomes" id="UP000246104">
    <property type="component" value="Unassembled WGS sequence"/>
</dbReference>
<accession>A0A317JQX9</accession>
<keyword evidence="2" id="KW-0732">Signal</keyword>
<comment type="caution">
    <text evidence="3">The sequence shown here is derived from an EMBL/GenBank/DDBJ whole genome shotgun (WGS) entry which is preliminary data.</text>
</comment>
<proteinExistence type="predicted"/>
<protein>
    <recommendedName>
        <fullName evidence="5">DUF5666 domain-containing protein</fullName>
    </recommendedName>
</protein>
<feature type="signal peptide" evidence="2">
    <location>
        <begin position="1"/>
        <end position="27"/>
    </location>
</feature>